<evidence type="ECO:0000259" key="7">
    <source>
        <dbReference type="PROSITE" id="PS50217"/>
    </source>
</evidence>
<dbReference type="EMBL" id="CP144748">
    <property type="protein sequence ID" value="WVZ71804.1"/>
    <property type="molecule type" value="Genomic_DNA"/>
</dbReference>
<keyword evidence="5" id="KW-0539">Nucleus</keyword>
<evidence type="ECO:0000256" key="1">
    <source>
        <dbReference type="ARBA" id="ARBA00004123"/>
    </source>
</evidence>
<accession>A0AAQ3TD56</accession>
<dbReference type="InterPro" id="IPR004827">
    <property type="entry name" value="bZIP"/>
</dbReference>
<dbReference type="PANTHER" id="PTHR46408">
    <property type="entry name" value="BASIC LEUCINE ZIPPER 63"/>
    <property type="match status" value="1"/>
</dbReference>
<evidence type="ECO:0000313" key="9">
    <source>
        <dbReference type="Proteomes" id="UP001341281"/>
    </source>
</evidence>
<dbReference type="GO" id="GO:0003700">
    <property type="term" value="F:DNA-binding transcription factor activity"/>
    <property type="evidence" value="ECO:0007669"/>
    <property type="project" value="InterPro"/>
</dbReference>
<protein>
    <recommendedName>
        <fullName evidence="7">BZIP domain-containing protein</fullName>
    </recommendedName>
</protein>
<keyword evidence="3" id="KW-0238">DNA-binding</keyword>
<evidence type="ECO:0000256" key="6">
    <source>
        <dbReference type="SAM" id="Coils"/>
    </source>
</evidence>
<dbReference type="InterPro" id="IPR045314">
    <property type="entry name" value="bZIP_plant_GBF1"/>
</dbReference>
<dbReference type="Pfam" id="PF00170">
    <property type="entry name" value="bZIP_1"/>
    <property type="match status" value="1"/>
</dbReference>
<dbReference type="InterPro" id="IPR046347">
    <property type="entry name" value="bZIP_sf"/>
</dbReference>
<evidence type="ECO:0000313" key="8">
    <source>
        <dbReference type="EMBL" id="WVZ71804.1"/>
    </source>
</evidence>
<dbReference type="CDD" id="cd14702">
    <property type="entry name" value="bZIP_plant_GBF1"/>
    <property type="match status" value="1"/>
</dbReference>
<dbReference type="Gene3D" id="1.20.5.170">
    <property type="match status" value="1"/>
</dbReference>
<dbReference type="PANTHER" id="PTHR46408:SF2">
    <property type="entry name" value="OS12G0601800 PROTEIN"/>
    <property type="match status" value="1"/>
</dbReference>
<proteinExistence type="predicted"/>
<evidence type="ECO:0000256" key="5">
    <source>
        <dbReference type="ARBA" id="ARBA00023242"/>
    </source>
</evidence>
<dbReference type="GO" id="GO:0005634">
    <property type="term" value="C:nucleus"/>
    <property type="evidence" value="ECO:0007669"/>
    <property type="project" value="UniProtKB-SubCell"/>
</dbReference>
<organism evidence="8 9">
    <name type="scientific">Paspalum notatum var. saurae</name>
    <dbReference type="NCBI Taxonomy" id="547442"/>
    <lineage>
        <taxon>Eukaryota</taxon>
        <taxon>Viridiplantae</taxon>
        <taxon>Streptophyta</taxon>
        <taxon>Embryophyta</taxon>
        <taxon>Tracheophyta</taxon>
        <taxon>Spermatophyta</taxon>
        <taxon>Magnoliopsida</taxon>
        <taxon>Liliopsida</taxon>
        <taxon>Poales</taxon>
        <taxon>Poaceae</taxon>
        <taxon>PACMAD clade</taxon>
        <taxon>Panicoideae</taxon>
        <taxon>Andropogonodae</taxon>
        <taxon>Paspaleae</taxon>
        <taxon>Paspalinae</taxon>
        <taxon>Paspalum</taxon>
    </lineage>
</organism>
<dbReference type="SMART" id="SM00338">
    <property type="entry name" value="BRLZ"/>
    <property type="match status" value="1"/>
</dbReference>
<feature type="coiled-coil region" evidence="6">
    <location>
        <begin position="95"/>
        <end position="143"/>
    </location>
</feature>
<dbReference type="FunFam" id="1.20.5.170:FF:000020">
    <property type="entry name" value="BZIP transcription factor"/>
    <property type="match status" value="1"/>
</dbReference>
<dbReference type="Proteomes" id="UP001341281">
    <property type="component" value="Chromosome 04"/>
</dbReference>
<dbReference type="GO" id="GO:0003677">
    <property type="term" value="F:DNA binding"/>
    <property type="evidence" value="ECO:0007669"/>
    <property type="project" value="UniProtKB-KW"/>
</dbReference>
<keyword evidence="6" id="KW-0175">Coiled coil</keyword>
<feature type="domain" description="BZIP" evidence="7">
    <location>
        <begin position="84"/>
        <end position="147"/>
    </location>
</feature>
<keyword evidence="2" id="KW-0805">Transcription regulation</keyword>
<dbReference type="PROSITE" id="PS50217">
    <property type="entry name" value="BZIP"/>
    <property type="match status" value="1"/>
</dbReference>
<comment type="subcellular location">
    <subcellularLocation>
        <location evidence="1">Nucleus</location>
    </subcellularLocation>
</comment>
<evidence type="ECO:0000256" key="4">
    <source>
        <dbReference type="ARBA" id="ARBA00023163"/>
    </source>
</evidence>
<evidence type="ECO:0000256" key="3">
    <source>
        <dbReference type="ARBA" id="ARBA00023125"/>
    </source>
</evidence>
<name>A0AAQ3TD56_PASNO</name>
<reference evidence="8 9" key="1">
    <citation type="submission" date="2024-02" db="EMBL/GenBank/DDBJ databases">
        <title>High-quality chromosome-scale genome assembly of Pensacola bahiagrass (Paspalum notatum Flugge var. saurae).</title>
        <authorList>
            <person name="Vega J.M."/>
            <person name="Podio M."/>
            <person name="Orjuela J."/>
            <person name="Siena L.A."/>
            <person name="Pessino S.C."/>
            <person name="Combes M.C."/>
            <person name="Mariac C."/>
            <person name="Albertini E."/>
            <person name="Pupilli F."/>
            <person name="Ortiz J.P.A."/>
            <person name="Leblanc O."/>
        </authorList>
    </citation>
    <scope>NUCLEOTIDE SEQUENCE [LARGE SCALE GENOMIC DNA]</scope>
    <source>
        <strain evidence="8">R1</strain>
        <tissue evidence="8">Leaf</tissue>
    </source>
</reference>
<sequence>MEGGDPEAYWAQLKRDLDLYCAAVARNMEASQQNPSFGYLSSQASDTTQLVYEASPNGDGYEEMEAGGRYPNAIKYQDAQGKPNAKRMRRMLLNRESARRSRKRKLDHLNDLESQVSQLSAENVSLQKSLADMTQKYKKATEDNINLMVNVEALRTKILEVMPMTSNCGYVVRM</sequence>
<keyword evidence="9" id="KW-1185">Reference proteome</keyword>
<evidence type="ECO:0000256" key="2">
    <source>
        <dbReference type="ARBA" id="ARBA00023015"/>
    </source>
</evidence>
<gene>
    <name evidence="8" type="ORF">U9M48_020341</name>
</gene>
<dbReference type="SUPFAM" id="SSF57959">
    <property type="entry name" value="Leucine zipper domain"/>
    <property type="match status" value="1"/>
</dbReference>
<dbReference type="AlphaFoldDB" id="A0AAQ3TD56"/>
<keyword evidence="4" id="KW-0804">Transcription</keyword>